<reference evidence="2" key="1">
    <citation type="submission" date="2023-10" db="EMBL/GenBank/DDBJ databases">
        <authorList>
            <person name="Chen Y."/>
            <person name="Shah S."/>
            <person name="Dougan E. K."/>
            <person name="Thang M."/>
            <person name="Chan C."/>
        </authorList>
    </citation>
    <scope>NUCLEOTIDE SEQUENCE [LARGE SCALE GENOMIC DNA]</scope>
</reference>
<feature type="region of interest" description="Disordered" evidence="1">
    <location>
        <begin position="304"/>
        <end position="328"/>
    </location>
</feature>
<feature type="region of interest" description="Disordered" evidence="1">
    <location>
        <begin position="37"/>
        <end position="176"/>
    </location>
</feature>
<comment type="caution">
    <text evidence="2">The sequence shown here is derived from an EMBL/GenBank/DDBJ whole genome shotgun (WGS) entry which is preliminary data.</text>
</comment>
<feature type="compositionally biased region" description="Basic and acidic residues" evidence="1">
    <location>
        <begin position="65"/>
        <end position="80"/>
    </location>
</feature>
<accession>A0ABN9XT57</accession>
<evidence type="ECO:0000256" key="1">
    <source>
        <dbReference type="SAM" id="MobiDB-lite"/>
    </source>
</evidence>
<protein>
    <submittedName>
        <fullName evidence="2">Uncharacterized protein</fullName>
    </submittedName>
</protein>
<feature type="compositionally biased region" description="Basic and acidic residues" evidence="1">
    <location>
        <begin position="132"/>
        <end position="143"/>
    </location>
</feature>
<dbReference type="Proteomes" id="UP001189429">
    <property type="component" value="Unassembled WGS sequence"/>
</dbReference>
<sequence length="328" mass="34601">MAQTINISQIRGRQLSEIVRGLSREYGAAERWATAACEDGDDSASDSSTGVGSGSGGRASAHESSSSRDGADSGSEKDAARGAPDPWRHPVAFRPPPGLENLRPAPARTALRSSARPFQSAGAPAAAAAAREAPHRRPAEEGAVRTAPSQQREPPPRAAAEAEAKAEAEAAPHSGETMRAHLEELRGKGGGRTLVVRKIQRLGFDSPEKLKGATEMGRERGEEKAHFEQYGAVEGVLINHSYVRSTGRRAKQAPATRVRPAHLGFVVMGSAAGAEAAASDGETHLVLGNAIEVQKFVPHHGEHPVRRINSEDSTEAGTDCTEDEQDTE</sequence>
<dbReference type="EMBL" id="CAUYUJ010021182">
    <property type="protein sequence ID" value="CAK0903195.1"/>
    <property type="molecule type" value="Genomic_DNA"/>
</dbReference>
<name>A0ABN9XT57_9DINO</name>
<feature type="compositionally biased region" description="Low complexity" evidence="1">
    <location>
        <begin position="121"/>
        <end position="131"/>
    </location>
</feature>
<gene>
    <name evidence="2" type="ORF">PCOR1329_LOCUS79567</name>
</gene>
<evidence type="ECO:0000313" key="3">
    <source>
        <dbReference type="Proteomes" id="UP001189429"/>
    </source>
</evidence>
<proteinExistence type="predicted"/>
<organism evidence="2 3">
    <name type="scientific">Prorocentrum cordatum</name>
    <dbReference type="NCBI Taxonomy" id="2364126"/>
    <lineage>
        <taxon>Eukaryota</taxon>
        <taxon>Sar</taxon>
        <taxon>Alveolata</taxon>
        <taxon>Dinophyceae</taxon>
        <taxon>Prorocentrales</taxon>
        <taxon>Prorocentraceae</taxon>
        <taxon>Prorocentrum</taxon>
    </lineage>
</organism>
<evidence type="ECO:0000313" key="2">
    <source>
        <dbReference type="EMBL" id="CAK0903195.1"/>
    </source>
</evidence>
<keyword evidence="3" id="KW-1185">Reference proteome</keyword>
<feature type="compositionally biased region" description="Basic and acidic residues" evidence="1">
    <location>
        <begin position="160"/>
        <end position="176"/>
    </location>
</feature>